<dbReference type="Proteomes" id="UP000316093">
    <property type="component" value="Chromosome"/>
</dbReference>
<dbReference type="GO" id="GO:0015035">
    <property type="term" value="F:protein-disulfide reductase activity"/>
    <property type="evidence" value="ECO:0007669"/>
    <property type="project" value="UniProtKB-UniRule"/>
</dbReference>
<dbReference type="InterPro" id="IPR011990">
    <property type="entry name" value="TPR-like_helical_dom_sf"/>
</dbReference>
<dbReference type="GO" id="GO:0005737">
    <property type="term" value="C:cytoplasm"/>
    <property type="evidence" value="ECO:0007669"/>
    <property type="project" value="TreeGrafter"/>
</dbReference>
<name>A0A4Y5Z0X3_9GAMM</name>
<evidence type="ECO:0000256" key="6">
    <source>
        <dbReference type="NCBIfam" id="TIGR01068"/>
    </source>
</evidence>
<keyword evidence="3" id="KW-0249">Electron transport</keyword>
<comment type="similarity">
    <text evidence="1">Belongs to the thioredoxin family.</text>
</comment>
<keyword evidence="9" id="KW-1185">Reference proteome</keyword>
<dbReference type="Gene3D" id="1.25.40.10">
    <property type="entry name" value="Tetratricopeptide repeat domain"/>
    <property type="match status" value="2"/>
</dbReference>
<keyword evidence="2" id="KW-0813">Transport</keyword>
<dbReference type="InterPro" id="IPR013766">
    <property type="entry name" value="Thioredoxin_domain"/>
</dbReference>
<evidence type="ECO:0000256" key="1">
    <source>
        <dbReference type="ARBA" id="ARBA00008987"/>
    </source>
</evidence>
<dbReference type="AlphaFoldDB" id="A0A4Y5Z0X3"/>
<evidence type="ECO:0000313" key="8">
    <source>
        <dbReference type="EMBL" id="QDE38707.1"/>
    </source>
</evidence>
<dbReference type="PANTHER" id="PTHR45663:SF11">
    <property type="entry name" value="GEO12009P1"/>
    <property type="match status" value="1"/>
</dbReference>
<evidence type="ECO:0000256" key="4">
    <source>
        <dbReference type="ARBA" id="ARBA00023157"/>
    </source>
</evidence>
<dbReference type="NCBIfam" id="TIGR01068">
    <property type="entry name" value="thioredoxin"/>
    <property type="match status" value="1"/>
</dbReference>
<dbReference type="EMBL" id="CP041046">
    <property type="protein sequence ID" value="QDE38707.1"/>
    <property type="molecule type" value="Genomic_DNA"/>
</dbReference>
<dbReference type="CDD" id="cd02956">
    <property type="entry name" value="ybbN"/>
    <property type="match status" value="1"/>
</dbReference>
<dbReference type="InterPro" id="IPR005746">
    <property type="entry name" value="Thioredoxin"/>
</dbReference>
<dbReference type="InterPro" id="IPR017937">
    <property type="entry name" value="Thioredoxin_CS"/>
</dbReference>
<dbReference type="OrthoDB" id="9790390at2"/>
<gene>
    <name evidence="8" type="primary">trxA</name>
    <name evidence="8" type="ORF">FIV34_05585</name>
</gene>
<feature type="domain" description="Thioredoxin" evidence="7">
    <location>
        <begin position="12"/>
        <end position="136"/>
    </location>
</feature>
<dbReference type="Gene3D" id="3.40.30.10">
    <property type="entry name" value="Glutaredoxin"/>
    <property type="match status" value="1"/>
</dbReference>
<dbReference type="SUPFAM" id="SSF52833">
    <property type="entry name" value="Thioredoxin-like"/>
    <property type="match status" value="1"/>
</dbReference>
<dbReference type="PRINTS" id="PR00421">
    <property type="entry name" value="THIOREDOXIN"/>
</dbReference>
<protein>
    <recommendedName>
        <fullName evidence="6">Thioredoxin</fullName>
    </recommendedName>
</protein>
<evidence type="ECO:0000313" key="9">
    <source>
        <dbReference type="Proteomes" id="UP000316093"/>
    </source>
</evidence>
<accession>A0A4Y5Z0X3</accession>
<dbReference type="PROSITE" id="PS51352">
    <property type="entry name" value="THIOREDOXIN_2"/>
    <property type="match status" value="1"/>
</dbReference>
<evidence type="ECO:0000256" key="3">
    <source>
        <dbReference type="ARBA" id="ARBA00022982"/>
    </source>
</evidence>
<dbReference type="PROSITE" id="PS00194">
    <property type="entry name" value="THIOREDOXIN_1"/>
    <property type="match status" value="1"/>
</dbReference>
<keyword evidence="4" id="KW-1015">Disulfide bond</keyword>
<dbReference type="SUPFAM" id="SSF48452">
    <property type="entry name" value="TPR-like"/>
    <property type="match status" value="1"/>
</dbReference>
<dbReference type="InterPro" id="IPR036249">
    <property type="entry name" value="Thioredoxin-like_sf"/>
</dbReference>
<evidence type="ECO:0000256" key="2">
    <source>
        <dbReference type="ARBA" id="ARBA00022448"/>
    </source>
</evidence>
<dbReference type="Pfam" id="PF00085">
    <property type="entry name" value="Thioredoxin"/>
    <property type="match status" value="1"/>
</dbReference>
<sequence length="309" mass="33353">MLADFPDLWGIFPLSQEPPVSSAQTPSEHVFDATTAGFENDVIQASLETPILVDLWAEWCGPCKTLGPMLEKLAVEYNGAFRLAKIDVDAEKDLAAMFGVRSIPTVILIKDGQMADGFAGAVPEGQLREFLARNGIQPADGEAGATAAEAAPETAEDAINRIQQAIAAEPGRAELKLDLALALMRAGQVDPAQAELNALPANLATDPRAVRLRSQLDLARALTGAPSLAELRQRVETNGDDWEARDLLGVRLLIEGDVPTGLDQFLDVLKRQRDWNDGQAKKRLLAAFATLDDAELVGTYRRKMASLVF</sequence>
<dbReference type="GO" id="GO:0006950">
    <property type="term" value="P:response to stress"/>
    <property type="evidence" value="ECO:0007669"/>
    <property type="project" value="UniProtKB-ARBA"/>
</dbReference>
<dbReference type="PANTHER" id="PTHR45663">
    <property type="entry name" value="GEO12009P1"/>
    <property type="match status" value="1"/>
</dbReference>
<dbReference type="KEGG" id="lpy:FIV34_05585"/>
<dbReference type="Pfam" id="PF14559">
    <property type="entry name" value="TPR_19"/>
    <property type="match status" value="1"/>
</dbReference>
<reference evidence="8 9" key="1">
    <citation type="submission" date="2019-06" db="EMBL/GenBank/DDBJ databases">
        <title>A complete genome sequence for Luteibacter pinisoli MAH-14.</title>
        <authorList>
            <person name="Baltrus D.A."/>
        </authorList>
    </citation>
    <scope>NUCLEOTIDE SEQUENCE [LARGE SCALE GENOMIC DNA]</scope>
    <source>
        <strain evidence="8 9">MAH-14</strain>
    </source>
</reference>
<organism evidence="8 9">
    <name type="scientific">Luteibacter pinisoli</name>
    <dbReference type="NCBI Taxonomy" id="2589080"/>
    <lineage>
        <taxon>Bacteria</taxon>
        <taxon>Pseudomonadati</taxon>
        <taxon>Pseudomonadota</taxon>
        <taxon>Gammaproteobacteria</taxon>
        <taxon>Lysobacterales</taxon>
        <taxon>Rhodanobacteraceae</taxon>
        <taxon>Luteibacter</taxon>
    </lineage>
</organism>
<keyword evidence="5" id="KW-0676">Redox-active center</keyword>
<proteinExistence type="inferred from homology"/>
<evidence type="ECO:0000259" key="7">
    <source>
        <dbReference type="PROSITE" id="PS51352"/>
    </source>
</evidence>
<dbReference type="FunFam" id="3.40.30.10:FF:000001">
    <property type="entry name" value="Thioredoxin"/>
    <property type="match status" value="1"/>
</dbReference>
<evidence type="ECO:0000256" key="5">
    <source>
        <dbReference type="ARBA" id="ARBA00023284"/>
    </source>
</evidence>
<dbReference type="Pfam" id="PF14561">
    <property type="entry name" value="TPR_20"/>
    <property type="match status" value="1"/>
</dbReference>